<evidence type="ECO:0000256" key="2">
    <source>
        <dbReference type="ARBA" id="ARBA00022448"/>
    </source>
</evidence>
<dbReference type="GO" id="GO:0015768">
    <property type="term" value="P:maltose transport"/>
    <property type="evidence" value="ECO:0007669"/>
    <property type="project" value="TreeGrafter"/>
</dbReference>
<dbReference type="AlphaFoldDB" id="A0A927MWL5"/>
<dbReference type="Gene3D" id="3.40.190.10">
    <property type="entry name" value="Periplasmic binding protein-like II"/>
    <property type="match status" value="1"/>
</dbReference>
<dbReference type="RefSeq" id="WP_192750715.1">
    <property type="nucleotide sequence ID" value="NZ_BAABJL010000052.1"/>
</dbReference>
<dbReference type="Proteomes" id="UP000638648">
    <property type="component" value="Unassembled WGS sequence"/>
</dbReference>
<reference evidence="4" key="1">
    <citation type="submission" date="2020-10" db="EMBL/GenBank/DDBJ databases">
        <title>Sequencing the genomes of 1000 actinobacteria strains.</title>
        <authorList>
            <person name="Klenk H.-P."/>
        </authorList>
    </citation>
    <scope>NUCLEOTIDE SEQUENCE</scope>
    <source>
        <strain evidence="4">DSM 45354</strain>
    </source>
</reference>
<evidence type="ECO:0000256" key="1">
    <source>
        <dbReference type="ARBA" id="ARBA00008520"/>
    </source>
</evidence>
<dbReference type="GO" id="GO:0042956">
    <property type="term" value="P:maltodextrin transmembrane transport"/>
    <property type="evidence" value="ECO:0007669"/>
    <property type="project" value="TreeGrafter"/>
</dbReference>
<dbReference type="PROSITE" id="PS51318">
    <property type="entry name" value="TAT"/>
    <property type="match status" value="1"/>
</dbReference>
<sequence>MPAPNASGRGPTRRRLLGGLGLAGVSTLGLSGCSSYLASALVGHPLPPETVKFWNLFGGGDGVRMQEMLADYRSAHPDVDLRATTFSWGNPYYTKLSLGTLANQPPHVAICHLDRLETPVNTGLLRPFTLDELAEHGIRPALFHQPAWEAAVLGEKIWAVPLDHHPLALYYNTEICEEAGLLDDDGQLRAPTDEESFVEMMLAAKEVTGQWAGAMGINNDIATQYRLFYTLCSQAGGTLVEDDGARITLDREIAHRAVNFQRRLTLEEKVMPSDIDGGGAIALFANRRTAFYIQGGWELTTFLTAKVPFRLTSFPKVFERHVAWDGSHSFVIPRLDGGSDERIQAAMRFIRGMLDRTLTWAKGGHLPAWQSVRSSAEFQALQPHYESLPADGVVYDPRAWYSGSGSNLQVVVGSAVGAAMAGYQSPQAAYQQAREGLQELANTPAPS</sequence>
<gene>
    <name evidence="4" type="ORF">HEB94_003471</name>
</gene>
<dbReference type="InterPro" id="IPR006311">
    <property type="entry name" value="TAT_signal"/>
</dbReference>
<organism evidence="4 5">
    <name type="scientific">Actinopolymorpha pittospori</name>
    <dbReference type="NCBI Taxonomy" id="648752"/>
    <lineage>
        <taxon>Bacteria</taxon>
        <taxon>Bacillati</taxon>
        <taxon>Actinomycetota</taxon>
        <taxon>Actinomycetes</taxon>
        <taxon>Propionibacteriales</taxon>
        <taxon>Actinopolymorphaceae</taxon>
        <taxon>Actinopolymorpha</taxon>
    </lineage>
</organism>
<keyword evidence="2" id="KW-0813">Transport</keyword>
<evidence type="ECO:0000256" key="3">
    <source>
        <dbReference type="ARBA" id="ARBA00022729"/>
    </source>
</evidence>
<dbReference type="GO" id="GO:1901982">
    <property type="term" value="F:maltose binding"/>
    <property type="evidence" value="ECO:0007669"/>
    <property type="project" value="TreeGrafter"/>
</dbReference>
<dbReference type="Pfam" id="PF01547">
    <property type="entry name" value="SBP_bac_1"/>
    <property type="match status" value="1"/>
</dbReference>
<dbReference type="PANTHER" id="PTHR30061:SF50">
    <property type="entry name" value="MALTOSE_MALTODEXTRIN-BINDING PERIPLASMIC PROTEIN"/>
    <property type="match status" value="1"/>
</dbReference>
<dbReference type="InterPro" id="IPR006059">
    <property type="entry name" value="SBP"/>
</dbReference>
<comment type="caution">
    <text evidence="4">The sequence shown here is derived from an EMBL/GenBank/DDBJ whole genome shotgun (WGS) entry which is preliminary data.</text>
</comment>
<protein>
    <submittedName>
        <fullName evidence="4">Multiple sugar transport system substrate-binding protein</fullName>
    </submittedName>
</protein>
<keyword evidence="5" id="KW-1185">Reference proteome</keyword>
<comment type="similarity">
    <text evidence="1">Belongs to the bacterial solute-binding protein 1 family.</text>
</comment>
<proteinExistence type="inferred from homology"/>
<dbReference type="GO" id="GO:0055052">
    <property type="term" value="C:ATP-binding cassette (ABC) transporter complex, substrate-binding subunit-containing"/>
    <property type="evidence" value="ECO:0007669"/>
    <property type="project" value="TreeGrafter"/>
</dbReference>
<dbReference type="EMBL" id="JADBEM010000001">
    <property type="protein sequence ID" value="MBE1606623.1"/>
    <property type="molecule type" value="Genomic_DNA"/>
</dbReference>
<keyword evidence="4" id="KW-0762">Sugar transport</keyword>
<keyword evidence="3" id="KW-0732">Signal</keyword>
<dbReference type="PANTHER" id="PTHR30061">
    <property type="entry name" value="MALTOSE-BINDING PERIPLASMIC PROTEIN"/>
    <property type="match status" value="1"/>
</dbReference>
<evidence type="ECO:0000313" key="5">
    <source>
        <dbReference type="Proteomes" id="UP000638648"/>
    </source>
</evidence>
<dbReference type="SUPFAM" id="SSF53850">
    <property type="entry name" value="Periplasmic binding protein-like II"/>
    <property type="match status" value="1"/>
</dbReference>
<name>A0A927MWL5_9ACTN</name>
<accession>A0A927MWL5</accession>
<evidence type="ECO:0000313" key="4">
    <source>
        <dbReference type="EMBL" id="MBE1606623.1"/>
    </source>
</evidence>